<organism evidence="1 2">
    <name type="scientific">Plakobranchus ocellatus</name>
    <dbReference type="NCBI Taxonomy" id="259542"/>
    <lineage>
        <taxon>Eukaryota</taxon>
        <taxon>Metazoa</taxon>
        <taxon>Spiralia</taxon>
        <taxon>Lophotrochozoa</taxon>
        <taxon>Mollusca</taxon>
        <taxon>Gastropoda</taxon>
        <taxon>Heterobranchia</taxon>
        <taxon>Euthyneura</taxon>
        <taxon>Panpulmonata</taxon>
        <taxon>Sacoglossa</taxon>
        <taxon>Placobranchoidea</taxon>
        <taxon>Plakobranchidae</taxon>
        <taxon>Plakobranchus</taxon>
    </lineage>
</organism>
<comment type="caution">
    <text evidence="1">The sequence shown here is derived from an EMBL/GenBank/DDBJ whole genome shotgun (WGS) entry which is preliminary data.</text>
</comment>
<keyword evidence="2" id="KW-1185">Reference proteome</keyword>
<proteinExistence type="predicted"/>
<gene>
    <name evidence="1" type="ORF">PoB_006843700</name>
</gene>
<reference evidence="1 2" key="1">
    <citation type="journal article" date="2021" name="Elife">
        <title>Chloroplast acquisition without the gene transfer in kleptoplastic sea slugs, Plakobranchus ocellatus.</title>
        <authorList>
            <person name="Maeda T."/>
            <person name="Takahashi S."/>
            <person name="Yoshida T."/>
            <person name="Shimamura S."/>
            <person name="Takaki Y."/>
            <person name="Nagai Y."/>
            <person name="Toyoda A."/>
            <person name="Suzuki Y."/>
            <person name="Arimoto A."/>
            <person name="Ishii H."/>
            <person name="Satoh N."/>
            <person name="Nishiyama T."/>
            <person name="Hasebe M."/>
            <person name="Maruyama T."/>
            <person name="Minagawa J."/>
            <person name="Obokata J."/>
            <person name="Shigenobu S."/>
        </authorList>
    </citation>
    <scope>NUCLEOTIDE SEQUENCE [LARGE SCALE GENOMIC DNA]</scope>
</reference>
<name>A0AAV4DD31_9GAST</name>
<sequence>MNVLQSGTVTVRWSVGWLLPKWADFVILEFAFRFSAKSCTNFEMKLWRESLRTGILLRRQACAVPSFPSCGLEPRCRWRVSKLRYKSPCKSQANRYSPGLAVELVTKISAVGSIAKSIVFALMHTALPNQQYLYYNNRYHHHYHHHEPLSFHNVYQHYYSNYDFTITTSTTIDNTIATIIAITVTINTTTITIAIITPSPSLLPLPPPSPFAIRSP</sequence>
<protein>
    <submittedName>
        <fullName evidence="1">Uncharacterized protein</fullName>
    </submittedName>
</protein>
<evidence type="ECO:0000313" key="1">
    <source>
        <dbReference type="EMBL" id="GFO41932.1"/>
    </source>
</evidence>
<dbReference type="EMBL" id="BLXT01007741">
    <property type="protein sequence ID" value="GFO41932.1"/>
    <property type="molecule type" value="Genomic_DNA"/>
</dbReference>
<dbReference type="Proteomes" id="UP000735302">
    <property type="component" value="Unassembled WGS sequence"/>
</dbReference>
<dbReference type="AlphaFoldDB" id="A0AAV4DD31"/>
<evidence type="ECO:0000313" key="2">
    <source>
        <dbReference type="Proteomes" id="UP000735302"/>
    </source>
</evidence>
<accession>A0AAV4DD31</accession>